<dbReference type="PANTHER" id="PTHR37534:SF49">
    <property type="entry name" value="LYSINE BIOSYNTHESIS REGULATORY PROTEIN LYS14"/>
    <property type="match status" value="1"/>
</dbReference>
<organism evidence="4 5">
    <name type="scientific">Sporothrix eucalyptigena</name>
    <dbReference type="NCBI Taxonomy" id="1812306"/>
    <lineage>
        <taxon>Eukaryota</taxon>
        <taxon>Fungi</taxon>
        <taxon>Dikarya</taxon>
        <taxon>Ascomycota</taxon>
        <taxon>Pezizomycotina</taxon>
        <taxon>Sordariomycetes</taxon>
        <taxon>Sordariomycetidae</taxon>
        <taxon>Ophiostomatales</taxon>
        <taxon>Ophiostomataceae</taxon>
        <taxon>Sporothrix</taxon>
    </lineage>
</organism>
<evidence type="ECO:0000313" key="4">
    <source>
        <dbReference type="EMBL" id="CAK7226844.1"/>
    </source>
</evidence>
<dbReference type="PROSITE" id="PS00463">
    <property type="entry name" value="ZN2_CY6_FUNGAL_1"/>
    <property type="match status" value="1"/>
</dbReference>
<dbReference type="InterPro" id="IPR036864">
    <property type="entry name" value="Zn2-C6_fun-type_DNA-bd_sf"/>
</dbReference>
<dbReference type="SMART" id="SM00066">
    <property type="entry name" value="GAL4"/>
    <property type="match status" value="1"/>
</dbReference>
<dbReference type="CDD" id="cd00067">
    <property type="entry name" value="GAL4"/>
    <property type="match status" value="1"/>
</dbReference>
<evidence type="ECO:0000256" key="2">
    <source>
        <dbReference type="SAM" id="MobiDB-lite"/>
    </source>
</evidence>
<protein>
    <recommendedName>
        <fullName evidence="3">Zn(2)-C6 fungal-type domain-containing protein</fullName>
    </recommendedName>
</protein>
<dbReference type="EMBL" id="CAWUHD010000068">
    <property type="protein sequence ID" value="CAK7226844.1"/>
    <property type="molecule type" value="Genomic_DNA"/>
</dbReference>
<gene>
    <name evidence="4" type="ORF">SEUCBS140593_006380</name>
</gene>
<feature type="domain" description="Zn(2)-C6 fungal-type" evidence="3">
    <location>
        <begin position="12"/>
        <end position="42"/>
    </location>
</feature>
<sequence length="155" mass="16855">MRRSARSVSRTGCATCRRRKVRCDERRGICGNCTRLGITCEWYPVGDIAHRSRVNTAYPMYDLDDGERPLRAVSGSFGGLHQYKSGHQRQSVGSQPEQDTRGRSECHAVTNIGPVRLVGLVALICGRPSRCTTTGAITSTHGTSTEGDDGSSIIN</sequence>
<dbReference type="Pfam" id="PF00172">
    <property type="entry name" value="Zn_clus"/>
    <property type="match status" value="1"/>
</dbReference>
<dbReference type="PROSITE" id="PS50048">
    <property type="entry name" value="ZN2_CY6_FUNGAL_2"/>
    <property type="match status" value="1"/>
</dbReference>
<evidence type="ECO:0000313" key="5">
    <source>
        <dbReference type="Proteomes" id="UP001642482"/>
    </source>
</evidence>
<keyword evidence="5" id="KW-1185">Reference proteome</keyword>
<accession>A0ABP0C6F1</accession>
<dbReference type="Gene3D" id="4.10.240.10">
    <property type="entry name" value="Zn(2)-C6 fungal-type DNA-binding domain"/>
    <property type="match status" value="1"/>
</dbReference>
<dbReference type="InterPro" id="IPR001138">
    <property type="entry name" value="Zn2Cys6_DnaBD"/>
</dbReference>
<evidence type="ECO:0000256" key="1">
    <source>
        <dbReference type="ARBA" id="ARBA00023242"/>
    </source>
</evidence>
<feature type="region of interest" description="Disordered" evidence="2">
    <location>
        <begin position="82"/>
        <end position="103"/>
    </location>
</feature>
<keyword evidence="1" id="KW-0539">Nucleus</keyword>
<dbReference type="Proteomes" id="UP001642482">
    <property type="component" value="Unassembled WGS sequence"/>
</dbReference>
<dbReference type="SUPFAM" id="SSF57701">
    <property type="entry name" value="Zn2/Cys6 DNA-binding domain"/>
    <property type="match status" value="1"/>
</dbReference>
<dbReference type="PANTHER" id="PTHR37534">
    <property type="entry name" value="TRANSCRIPTIONAL ACTIVATOR PROTEIN UGA3"/>
    <property type="match status" value="1"/>
</dbReference>
<evidence type="ECO:0000259" key="3">
    <source>
        <dbReference type="PROSITE" id="PS50048"/>
    </source>
</evidence>
<comment type="caution">
    <text evidence="4">The sequence shown here is derived from an EMBL/GenBank/DDBJ whole genome shotgun (WGS) entry which is preliminary data.</text>
</comment>
<reference evidence="4 5" key="1">
    <citation type="submission" date="2024-01" db="EMBL/GenBank/DDBJ databases">
        <authorList>
            <person name="Allen C."/>
            <person name="Tagirdzhanova G."/>
        </authorList>
    </citation>
    <scope>NUCLEOTIDE SEQUENCE [LARGE SCALE GENOMIC DNA]</scope>
</reference>
<name>A0ABP0C6F1_9PEZI</name>
<proteinExistence type="predicted"/>
<feature type="region of interest" description="Disordered" evidence="2">
    <location>
        <begin position="135"/>
        <end position="155"/>
    </location>
</feature>
<feature type="compositionally biased region" description="Low complexity" evidence="2">
    <location>
        <begin position="135"/>
        <end position="145"/>
    </location>
</feature>
<feature type="compositionally biased region" description="Polar residues" evidence="2">
    <location>
        <begin position="88"/>
        <end position="97"/>
    </location>
</feature>